<dbReference type="AlphaFoldDB" id="A0A6A5UXI6"/>
<reference evidence="1" key="1">
    <citation type="journal article" date="2020" name="Stud. Mycol.">
        <title>101 Dothideomycetes genomes: a test case for predicting lifestyles and emergence of pathogens.</title>
        <authorList>
            <person name="Haridas S."/>
            <person name="Albert R."/>
            <person name="Binder M."/>
            <person name="Bloem J."/>
            <person name="Labutti K."/>
            <person name="Salamov A."/>
            <person name="Andreopoulos B."/>
            <person name="Baker S."/>
            <person name="Barry K."/>
            <person name="Bills G."/>
            <person name="Bluhm B."/>
            <person name="Cannon C."/>
            <person name="Castanera R."/>
            <person name="Culley D."/>
            <person name="Daum C."/>
            <person name="Ezra D."/>
            <person name="Gonzalez J."/>
            <person name="Henrissat B."/>
            <person name="Kuo A."/>
            <person name="Liang C."/>
            <person name="Lipzen A."/>
            <person name="Lutzoni F."/>
            <person name="Magnuson J."/>
            <person name="Mondo S."/>
            <person name="Nolan M."/>
            <person name="Ohm R."/>
            <person name="Pangilinan J."/>
            <person name="Park H.-J."/>
            <person name="Ramirez L."/>
            <person name="Alfaro M."/>
            <person name="Sun H."/>
            <person name="Tritt A."/>
            <person name="Yoshinaga Y."/>
            <person name="Zwiers L.-H."/>
            <person name="Turgeon B."/>
            <person name="Goodwin S."/>
            <person name="Spatafora J."/>
            <person name="Crous P."/>
            <person name="Grigoriev I."/>
        </authorList>
    </citation>
    <scope>NUCLEOTIDE SEQUENCE</scope>
    <source>
        <strain evidence="1">CBS 107.79</strain>
    </source>
</reference>
<gene>
    <name evidence="1" type="ORF">BU23DRAFT_571456</name>
</gene>
<evidence type="ECO:0000313" key="1">
    <source>
        <dbReference type="EMBL" id="KAF1969535.1"/>
    </source>
</evidence>
<accession>A0A6A5UXI6</accession>
<dbReference type="EMBL" id="ML976708">
    <property type="protein sequence ID" value="KAF1969535.1"/>
    <property type="molecule type" value="Genomic_DNA"/>
</dbReference>
<proteinExistence type="predicted"/>
<keyword evidence="2" id="KW-1185">Reference proteome</keyword>
<protein>
    <submittedName>
        <fullName evidence="1">Uncharacterized protein</fullName>
    </submittedName>
</protein>
<evidence type="ECO:0000313" key="2">
    <source>
        <dbReference type="Proteomes" id="UP000800036"/>
    </source>
</evidence>
<dbReference type="Proteomes" id="UP000800036">
    <property type="component" value="Unassembled WGS sequence"/>
</dbReference>
<organism evidence="1 2">
    <name type="scientific">Bimuria novae-zelandiae CBS 107.79</name>
    <dbReference type="NCBI Taxonomy" id="1447943"/>
    <lineage>
        <taxon>Eukaryota</taxon>
        <taxon>Fungi</taxon>
        <taxon>Dikarya</taxon>
        <taxon>Ascomycota</taxon>
        <taxon>Pezizomycotina</taxon>
        <taxon>Dothideomycetes</taxon>
        <taxon>Pleosporomycetidae</taxon>
        <taxon>Pleosporales</taxon>
        <taxon>Massarineae</taxon>
        <taxon>Didymosphaeriaceae</taxon>
        <taxon>Bimuria</taxon>
    </lineage>
</organism>
<sequence>MATTEDALETLANLAPSQLGPSPVRPILDISTGSTITLASTVSTSDTASPRSSPASLGFSEEYYKVQQAGNLCVTKQGIYVEIQGMLNKIRDLNVKKANLAQTRDRGR</sequence>
<name>A0A6A5UXI6_9PLEO</name>